<name>A0A7R9LXW9_9ACAR</name>
<dbReference type="EMBL" id="CAJPVJ010003906">
    <property type="protein sequence ID" value="CAG2168069.1"/>
    <property type="molecule type" value="Genomic_DNA"/>
</dbReference>
<dbReference type="Proteomes" id="UP000728032">
    <property type="component" value="Unassembled WGS sequence"/>
</dbReference>
<keyword evidence="2" id="KW-1185">Reference proteome</keyword>
<organism evidence="1">
    <name type="scientific">Oppiella nova</name>
    <dbReference type="NCBI Taxonomy" id="334625"/>
    <lineage>
        <taxon>Eukaryota</taxon>
        <taxon>Metazoa</taxon>
        <taxon>Ecdysozoa</taxon>
        <taxon>Arthropoda</taxon>
        <taxon>Chelicerata</taxon>
        <taxon>Arachnida</taxon>
        <taxon>Acari</taxon>
        <taxon>Acariformes</taxon>
        <taxon>Sarcoptiformes</taxon>
        <taxon>Oribatida</taxon>
        <taxon>Brachypylina</taxon>
        <taxon>Oppioidea</taxon>
        <taxon>Oppiidae</taxon>
        <taxon>Oppiella</taxon>
    </lineage>
</organism>
<reference evidence="1" key="1">
    <citation type="submission" date="2020-11" db="EMBL/GenBank/DDBJ databases">
        <authorList>
            <person name="Tran Van P."/>
        </authorList>
    </citation>
    <scope>NUCLEOTIDE SEQUENCE</scope>
</reference>
<accession>A0A7R9LXW9</accession>
<proteinExistence type="predicted"/>
<gene>
    <name evidence="1" type="ORF">ONB1V03_LOCUS7563</name>
</gene>
<evidence type="ECO:0000313" key="2">
    <source>
        <dbReference type="Proteomes" id="UP000728032"/>
    </source>
</evidence>
<sequence>MNTFAAITRQSPSSQALQQAFLDLGSVLSVIFQSLMACSPQFCVWSYIFPIQLTTSGSSSDVSMFSGNSAETLAQNMPIIYHRNCILFNNILNIIHKIMHKRLSRLIKFQSLMACSPQFCVWSYIFPIQLTTSGSSSDVSMFSGNSAETLAQNMPIIYHRNCILFNNIYQDNYDIELEQRFCNKTLSDSRINEMEKCDTYIPKEYLRCHEKGMKVFEETVTVTEMTEQRVDMFRKHEVRDH</sequence>
<evidence type="ECO:0000313" key="1">
    <source>
        <dbReference type="EMBL" id="CAD7649967.1"/>
    </source>
</evidence>
<protein>
    <submittedName>
        <fullName evidence="1">Uncharacterized protein</fullName>
    </submittedName>
</protein>
<dbReference type="AlphaFoldDB" id="A0A7R9LXW9"/>
<dbReference type="EMBL" id="OC918731">
    <property type="protein sequence ID" value="CAD7649967.1"/>
    <property type="molecule type" value="Genomic_DNA"/>
</dbReference>